<dbReference type="SUPFAM" id="SSF52490">
    <property type="entry name" value="Tubulin nucleotide-binding domain-like"/>
    <property type="match status" value="1"/>
</dbReference>
<protein>
    <submittedName>
        <fullName evidence="3">Uncharacterized protein</fullName>
    </submittedName>
</protein>
<dbReference type="Pfam" id="PF13809">
    <property type="entry name" value="Tubulin_2"/>
    <property type="match status" value="1"/>
</dbReference>
<comment type="caution">
    <text evidence="3">The sequence shown here is derived from an EMBL/GenBank/DDBJ whole genome shotgun (WGS) entry which is preliminary data.</text>
</comment>
<proteinExistence type="predicted"/>
<keyword evidence="1" id="KW-0175">Coiled coil</keyword>
<evidence type="ECO:0000256" key="2">
    <source>
        <dbReference type="SAM" id="MobiDB-lite"/>
    </source>
</evidence>
<feature type="region of interest" description="Disordered" evidence="2">
    <location>
        <begin position="1055"/>
        <end position="1087"/>
    </location>
</feature>
<evidence type="ECO:0000256" key="1">
    <source>
        <dbReference type="SAM" id="Coils"/>
    </source>
</evidence>
<feature type="coiled-coil region" evidence="1">
    <location>
        <begin position="621"/>
        <end position="648"/>
    </location>
</feature>
<dbReference type="InterPro" id="IPR036525">
    <property type="entry name" value="Tubulin/FtsZ_GTPase_sf"/>
</dbReference>
<reference evidence="3 4" key="1">
    <citation type="submission" date="2019-01" db="EMBL/GenBank/DDBJ databases">
        <title>Coherence of Microcystis species and biogeography revealed through population genomics.</title>
        <authorList>
            <person name="Perez-Carrascal O.M."/>
            <person name="Terrat Y."/>
            <person name="Giani A."/>
            <person name="Fortin N."/>
            <person name="Tromas N."/>
            <person name="Shapiro B.J."/>
        </authorList>
    </citation>
    <scope>NUCLEOTIDE SEQUENCE [LARGE SCALE GENOMIC DNA]</scope>
    <source>
        <strain evidence="3">Mp_MB_F_20051200_S9</strain>
    </source>
</reference>
<feature type="compositionally biased region" description="Polar residues" evidence="2">
    <location>
        <begin position="1055"/>
        <end position="1071"/>
    </location>
</feature>
<name>A0A552Q7D2_9CHRO</name>
<evidence type="ECO:0000313" key="4">
    <source>
        <dbReference type="Proteomes" id="UP000317165"/>
    </source>
</evidence>
<organism evidence="3 4">
    <name type="scientific">Microcystis panniformis Mp_MB_F_20051200_S9</name>
    <dbReference type="NCBI Taxonomy" id="2486223"/>
    <lineage>
        <taxon>Bacteria</taxon>
        <taxon>Bacillati</taxon>
        <taxon>Cyanobacteriota</taxon>
        <taxon>Cyanophyceae</taxon>
        <taxon>Oscillatoriophycideae</taxon>
        <taxon>Chroococcales</taxon>
        <taxon>Microcystaceae</taxon>
        <taxon>Microcystis</taxon>
    </lineage>
</organism>
<dbReference type="InterPro" id="IPR025904">
    <property type="entry name" value="Tubulin-like"/>
</dbReference>
<dbReference type="AlphaFoldDB" id="A0A552Q7D2"/>
<sequence>MTENIMYSVTQTDRKDIVPTLVIGVGGTGLEVILRVRRLITESYGSLKNFPIVEFLYIDTDSGYKPSNPLMIGLPLEEGEKYYSKVTLPEVQKIVQDPSGWDWYHEWLPPELISNPQLLASQEGAGQIRACGRFSFFFNRDKIGAACQRLKKEIRKSEHISFMQENYQLKVKSELNVFVACSIAGGTGSGMLIDLGYSLQNWLFGRKEKEQGEKGDLTAIICTPDAFSNVNSNDKVQCNGYAALAELNYFSDRGDDPKTRFSVRYARNEGSRIENDQAPYDYTYLIGSTNGSGVNLSLDQVREVMAQNIFLDLVSDFSPYKRSIRDNIKRAASGNNDKPPIGRSYPRNFMSFGLASIEVPIHHIRSYLASRLATDLYKWWQNSEIKLPAQPETVITSQLREINLLRDELRKAILRAKDQSFPYQAVVQTWLSQLRQDIITNNQLQCSQEGIVGFFSKEKGKIVNFIDQYLRPQVEDYKRHFDDSSPDARTHGDYLRVMYDNQAMVIKKAETELREQIYANLADRNLGPKFVQLKIEEIKRSFDADIERLSKEAEKNWLVIEEEARKQYEASLSRMNELRDRWGLQKESQMNKECDDILKYLGQNLNAFLERKSRILAVEVLRRMKEYINQLERQFNKWQTRIARLKSESETQAKNFMNQADALEIVGIKLFKRQELNEWYEDFLANVVNTNEINLKVTAQKGLNVLCERLTEIVLANSSSLWVEDRPANAYFRLFDIEKIKDIQYPDFAQIVYQQTQTTIKNAGNNTRLVQNMDACTYFMQDYPDELEQKAKIQELFEQSKPLVRLDQNIPQNSGFDYINFAKAGLLGGDNPQEPGARKQADILRIYFNEQQAIAPLTEKERHKILAIHEVGGFSLRCIQGMDKMRESYQLWRGQRIEAERKRLRGQRADLPPSVHIQKDLVFWDFIPPDSQIEELVVIYRALEILLDEINQSNNQRVIRYTIEVHGEQEKVTLAANWEDAVQVLQLPDCRNDKEELKRQLDELIYAAETPAQKQQIQEKLESYLQKRLSDFRRQGAEDNPRYLRERNIIREFSTANRLKPSPSSDAQSPTKTERQQESTSSSNPVLGFEIDSGYEKYEQYLAQLWNLKVPLDAFISAARSKASELQLDGQKAEAIWNKFINPSPPPLTPQEVEYEKYLGDLSNLNVPPEAFMSSAEAKASALGLDSQKADAIRNRFLS</sequence>
<dbReference type="Gene3D" id="3.40.50.1440">
    <property type="entry name" value="Tubulin/FtsZ, GTPase domain"/>
    <property type="match status" value="1"/>
</dbReference>
<dbReference type="EMBL" id="SFAC01000056">
    <property type="protein sequence ID" value="TRV65128.1"/>
    <property type="molecule type" value="Genomic_DNA"/>
</dbReference>
<accession>A0A552Q7D2</accession>
<gene>
    <name evidence="3" type="ORF">EWV53_04995</name>
</gene>
<evidence type="ECO:0000313" key="3">
    <source>
        <dbReference type="EMBL" id="TRV65128.1"/>
    </source>
</evidence>
<dbReference type="Proteomes" id="UP000317165">
    <property type="component" value="Unassembled WGS sequence"/>
</dbReference>